<dbReference type="Pfam" id="PF16201">
    <property type="entry name" value="NopRA1"/>
    <property type="match status" value="1"/>
</dbReference>
<protein>
    <submittedName>
        <fullName evidence="3">Nucleolar pre-ribosomal-associated protein 1-like</fullName>
    </submittedName>
</protein>
<feature type="domain" description="URB1 C-terminal" evidence="1">
    <location>
        <begin position="61"/>
        <end position="250"/>
    </location>
</feature>
<evidence type="ECO:0000313" key="3">
    <source>
        <dbReference type="RefSeq" id="XP_010783400.1"/>
    </source>
</evidence>
<dbReference type="InterPro" id="IPR032436">
    <property type="entry name" value="URB1_C"/>
</dbReference>
<dbReference type="GO" id="GO:0000466">
    <property type="term" value="P:maturation of 5.8S rRNA from tricistronic rRNA transcript (SSU-rRNA, 5.8S rRNA, LSU-rRNA)"/>
    <property type="evidence" value="ECO:0007669"/>
    <property type="project" value="TreeGrafter"/>
</dbReference>
<evidence type="ECO:0000313" key="2">
    <source>
        <dbReference type="Proteomes" id="UP000504611"/>
    </source>
</evidence>
<dbReference type="Proteomes" id="UP000504611">
    <property type="component" value="Unplaced"/>
</dbReference>
<organism evidence="2 3">
    <name type="scientific">Notothenia coriiceps</name>
    <name type="common">black rockcod</name>
    <dbReference type="NCBI Taxonomy" id="8208"/>
    <lineage>
        <taxon>Eukaryota</taxon>
        <taxon>Metazoa</taxon>
        <taxon>Chordata</taxon>
        <taxon>Craniata</taxon>
        <taxon>Vertebrata</taxon>
        <taxon>Euteleostomi</taxon>
        <taxon>Actinopterygii</taxon>
        <taxon>Neopterygii</taxon>
        <taxon>Teleostei</taxon>
        <taxon>Neoteleostei</taxon>
        <taxon>Acanthomorphata</taxon>
        <taxon>Eupercaria</taxon>
        <taxon>Perciformes</taxon>
        <taxon>Notothenioidei</taxon>
        <taxon>Nototheniidae</taxon>
        <taxon>Notothenia</taxon>
    </lineage>
</organism>
<dbReference type="RefSeq" id="XP_010783400.1">
    <property type="nucleotide sequence ID" value="XM_010785098.1"/>
</dbReference>
<dbReference type="PANTHER" id="PTHR13500">
    <property type="entry name" value="NUCLEOLAR PRERIBOSOMAL-ASSOCIATED PROTEIN 1"/>
    <property type="match status" value="1"/>
</dbReference>
<dbReference type="GO" id="GO:0000463">
    <property type="term" value="P:maturation of LSU-rRNA from tricistronic rRNA transcript (SSU-rRNA, 5.8S rRNA, LSU-rRNA)"/>
    <property type="evidence" value="ECO:0007669"/>
    <property type="project" value="TreeGrafter"/>
</dbReference>
<keyword evidence="2" id="KW-1185">Reference proteome</keyword>
<dbReference type="SUPFAM" id="SSF48371">
    <property type="entry name" value="ARM repeat"/>
    <property type="match status" value="1"/>
</dbReference>
<accession>A0A6I9P717</accession>
<sequence>MLQYRAKGLQEHDDKERVYYNNAVEDLGNFYDPRFLLPLFSTILQPECVIDCLKFVSSHALGLTVMALSSYDTKVRAAAYHVLSCFYHHLEGARFREKRQLLYLMDTVRNGVRQQNQRLPFVLTTYIAKVAQQMLKPEDHMYVVLNRFLLSHQSLDFRRVPEFFKLFYGFDLEHKMEREWILSVLEEGISDGHSYELCEQQGIFQTLLAFSSSPLCDEHSQAQIIRVLCQAARVTRAAYNLTKSSGLLTWIIQLVEKKNLDQQLLGAIIDLLHVLWFTNLGQKEKQVDEAKTSSSTEEKPKSSVKCLPLPLITEFLSVALTISRHLR</sequence>
<dbReference type="OrthoDB" id="72892at2759"/>
<dbReference type="GO" id="GO:0005730">
    <property type="term" value="C:nucleolus"/>
    <property type="evidence" value="ECO:0007669"/>
    <property type="project" value="TreeGrafter"/>
</dbReference>
<name>A0A6I9P717_9TELE</name>
<gene>
    <name evidence="3" type="primary">LOC104957459</name>
</gene>
<dbReference type="InterPro" id="IPR016024">
    <property type="entry name" value="ARM-type_fold"/>
</dbReference>
<dbReference type="PANTHER" id="PTHR13500:SF0">
    <property type="entry name" value="NUCLEOLAR PRE-RIBOSOMAL-ASSOCIATED PROTEIN 1"/>
    <property type="match status" value="1"/>
</dbReference>
<dbReference type="AlphaFoldDB" id="A0A6I9P717"/>
<dbReference type="KEGG" id="ncc:104957459"/>
<reference evidence="3" key="1">
    <citation type="submission" date="2025-08" db="UniProtKB">
        <authorList>
            <consortium name="RefSeq"/>
        </authorList>
    </citation>
    <scope>IDENTIFICATION</scope>
    <source>
        <tissue evidence="3">Muscle</tissue>
    </source>
</reference>
<dbReference type="InterPro" id="IPR039844">
    <property type="entry name" value="URB1"/>
</dbReference>
<proteinExistence type="predicted"/>
<dbReference type="GeneID" id="104957459"/>
<evidence type="ECO:0000259" key="1">
    <source>
        <dbReference type="Pfam" id="PF16201"/>
    </source>
</evidence>